<reference evidence="2" key="1">
    <citation type="submission" date="2016-10" db="EMBL/GenBank/DDBJ databases">
        <authorList>
            <person name="Varghese N."/>
            <person name="Submissions S."/>
        </authorList>
    </citation>
    <scope>NUCLEOTIDE SEQUENCE [LARGE SCALE GENOMIC DNA]</scope>
    <source>
        <strain evidence="2">DSM 22427</strain>
    </source>
</reference>
<evidence type="ECO:0000313" key="1">
    <source>
        <dbReference type="EMBL" id="SFS77542.1"/>
    </source>
</evidence>
<proteinExistence type="predicted"/>
<dbReference type="Proteomes" id="UP000199199">
    <property type="component" value="Unassembled WGS sequence"/>
</dbReference>
<dbReference type="OrthoDB" id="203329at2157"/>
<gene>
    <name evidence="1" type="ORF">SAMN04488556_2755</name>
</gene>
<keyword evidence="2" id="KW-1185">Reference proteome</keyword>
<protein>
    <submittedName>
        <fullName evidence="1">Uncharacterized protein</fullName>
    </submittedName>
</protein>
<sequence>MVSNRTFVSLGVVVLVLVTGIGVVTSFHPLSDEPEEQAHIESYPVGPEKPTPIDSSSVGTYTSTYEERLFYNDLLASHDHSFESDERVIADCTSLSVSNASTGAFDVQLECRGGVTDSAELSASEESTYEVDYRVTNTTTRQTAFQDYPFETDRAFNNDRENE</sequence>
<organism evidence="1 2">
    <name type="scientific">Halostagnicola kamekurae</name>
    <dbReference type="NCBI Taxonomy" id="619731"/>
    <lineage>
        <taxon>Archaea</taxon>
        <taxon>Methanobacteriati</taxon>
        <taxon>Methanobacteriota</taxon>
        <taxon>Stenosarchaea group</taxon>
        <taxon>Halobacteria</taxon>
        <taxon>Halobacteriales</taxon>
        <taxon>Natrialbaceae</taxon>
        <taxon>Halostagnicola</taxon>
    </lineage>
</organism>
<accession>A0A1I6SKQ0</accession>
<dbReference type="AlphaFoldDB" id="A0A1I6SKQ0"/>
<name>A0A1I6SKQ0_9EURY</name>
<dbReference type="EMBL" id="FOZS01000002">
    <property type="protein sequence ID" value="SFS77542.1"/>
    <property type="molecule type" value="Genomic_DNA"/>
</dbReference>
<evidence type="ECO:0000313" key="2">
    <source>
        <dbReference type="Proteomes" id="UP000199199"/>
    </source>
</evidence>